<feature type="transmembrane region" description="Helical" evidence="12">
    <location>
        <begin position="132"/>
        <end position="153"/>
    </location>
</feature>
<gene>
    <name evidence="14" type="ORF">ACFQ2X_09400</name>
</gene>
<evidence type="ECO:0000256" key="5">
    <source>
        <dbReference type="ARBA" id="ARBA00022475"/>
    </source>
</evidence>
<evidence type="ECO:0000256" key="8">
    <source>
        <dbReference type="ARBA" id="ARBA00023053"/>
    </source>
</evidence>
<keyword evidence="9" id="KW-0406">Ion transport</keyword>
<sequence>MEVYYTFCLLAAISVFLGFLNQYVLRTQTTIAITAGALALSLIVTGLGKLEVVELRDWVAQLMPLMNLEDLLLKGMLGFLLFAGSLHIDLLMLRNQKLEITLLAIFGTLISTFVVGYLLYGLCILISMPVDLVYCLLFGALISPTDPIAVLAIIKSMKAPEQIAIQVEGESLFNDGFGLVVFAVIYALAFEGTDPTLPAISHLFIQEALGGIVLGLAIGGLFHWLICSTNDHSLELLLTLVIPTAGFAAANLLEVSGALAMVVAGIIIGNFTREKGFSRVSQHELDNFWAITEEFLNGLLFLLVGLFLITIDFKPIDYLLLVAAIVIVLLGRIAAVGIPFMLLKRRRRYHPYTERILIWGGLRGGLALALAMSIPAGYMVNEDHYLRHLWVVMTYGVVVFSIVVQGSTIAPLIRRSRAATAPEDIPEEAAPD</sequence>
<dbReference type="Gene3D" id="6.10.140.1330">
    <property type="match status" value="1"/>
</dbReference>
<feature type="transmembrane region" description="Helical" evidence="12">
    <location>
        <begin position="203"/>
        <end position="226"/>
    </location>
</feature>
<evidence type="ECO:0000256" key="1">
    <source>
        <dbReference type="ARBA" id="ARBA00004651"/>
    </source>
</evidence>
<dbReference type="Proteomes" id="UP001597264">
    <property type="component" value="Unassembled WGS sequence"/>
</dbReference>
<evidence type="ECO:0000256" key="9">
    <source>
        <dbReference type="ARBA" id="ARBA00023065"/>
    </source>
</evidence>
<accession>A0ABW3UBP7</accession>
<evidence type="ECO:0000256" key="7">
    <source>
        <dbReference type="ARBA" id="ARBA00022989"/>
    </source>
</evidence>
<feature type="transmembrane region" description="Helical" evidence="12">
    <location>
        <begin position="31"/>
        <end position="50"/>
    </location>
</feature>
<evidence type="ECO:0000256" key="6">
    <source>
        <dbReference type="ARBA" id="ARBA00022692"/>
    </source>
</evidence>
<keyword evidence="15" id="KW-1185">Reference proteome</keyword>
<name>A0ABW3UBP7_9GAMM</name>
<evidence type="ECO:0000256" key="11">
    <source>
        <dbReference type="ARBA" id="ARBA00023201"/>
    </source>
</evidence>
<keyword evidence="6 12" id="KW-0812">Transmembrane</keyword>
<evidence type="ECO:0000256" key="12">
    <source>
        <dbReference type="SAM" id="Phobius"/>
    </source>
</evidence>
<keyword evidence="11" id="KW-0739">Sodium transport</keyword>
<evidence type="ECO:0000256" key="2">
    <source>
        <dbReference type="ARBA" id="ARBA00007367"/>
    </source>
</evidence>
<evidence type="ECO:0000256" key="3">
    <source>
        <dbReference type="ARBA" id="ARBA00022448"/>
    </source>
</evidence>
<organism evidence="14 15">
    <name type="scientific">Microbulbifer celer</name>
    <dbReference type="NCBI Taxonomy" id="435905"/>
    <lineage>
        <taxon>Bacteria</taxon>
        <taxon>Pseudomonadati</taxon>
        <taxon>Pseudomonadota</taxon>
        <taxon>Gammaproteobacteria</taxon>
        <taxon>Cellvibrionales</taxon>
        <taxon>Microbulbiferaceae</taxon>
        <taxon>Microbulbifer</taxon>
    </lineage>
</organism>
<comment type="caution">
    <text evidence="14">The sequence shown here is derived from an EMBL/GenBank/DDBJ whole genome shotgun (WGS) entry which is preliminary data.</text>
</comment>
<keyword evidence="7 12" id="KW-1133">Transmembrane helix</keyword>
<feature type="transmembrane region" description="Helical" evidence="12">
    <location>
        <begin position="71"/>
        <end position="88"/>
    </location>
</feature>
<feature type="transmembrane region" description="Helical" evidence="12">
    <location>
        <begin position="288"/>
        <end position="309"/>
    </location>
</feature>
<keyword evidence="8" id="KW-0915">Sodium</keyword>
<keyword evidence="4" id="KW-0050">Antiport</keyword>
<feature type="transmembrane region" description="Helical" evidence="12">
    <location>
        <begin position="246"/>
        <end position="268"/>
    </location>
</feature>
<dbReference type="PANTHER" id="PTHR10110">
    <property type="entry name" value="SODIUM/HYDROGEN EXCHANGER"/>
    <property type="match status" value="1"/>
</dbReference>
<keyword evidence="10 12" id="KW-0472">Membrane</keyword>
<feature type="transmembrane region" description="Helical" evidence="12">
    <location>
        <begin position="390"/>
        <end position="413"/>
    </location>
</feature>
<dbReference type="RefSeq" id="WP_230436958.1">
    <property type="nucleotide sequence ID" value="NZ_CP087715.1"/>
</dbReference>
<dbReference type="InterPro" id="IPR006153">
    <property type="entry name" value="Cation/H_exchanger_TM"/>
</dbReference>
<comment type="similarity">
    <text evidence="2">Belongs to the monovalent cation:proton antiporter 1 (CPA1) transporter (TC 2.A.36) family.</text>
</comment>
<dbReference type="Pfam" id="PF00999">
    <property type="entry name" value="Na_H_Exchanger"/>
    <property type="match status" value="1"/>
</dbReference>
<reference evidence="15" key="1">
    <citation type="journal article" date="2019" name="Int. J. Syst. Evol. Microbiol.">
        <title>The Global Catalogue of Microorganisms (GCM) 10K type strain sequencing project: providing services to taxonomists for standard genome sequencing and annotation.</title>
        <authorList>
            <consortium name="The Broad Institute Genomics Platform"/>
            <consortium name="The Broad Institute Genome Sequencing Center for Infectious Disease"/>
            <person name="Wu L."/>
            <person name="Ma J."/>
        </authorList>
    </citation>
    <scope>NUCLEOTIDE SEQUENCE [LARGE SCALE GENOMIC DNA]</scope>
    <source>
        <strain evidence="15">CCUG 54356</strain>
    </source>
</reference>
<dbReference type="InterPro" id="IPR018422">
    <property type="entry name" value="Cation/H_exchanger_CPA1"/>
</dbReference>
<keyword evidence="3" id="KW-0813">Transport</keyword>
<evidence type="ECO:0000256" key="4">
    <source>
        <dbReference type="ARBA" id="ARBA00022449"/>
    </source>
</evidence>
<feature type="domain" description="Cation/H+ exchanger transmembrane" evidence="13">
    <location>
        <begin position="77"/>
        <end position="414"/>
    </location>
</feature>
<evidence type="ECO:0000313" key="15">
    <source>
        <dbReference type="Proteomes" id="UP001597264"/>
    </source>
</evidence>
<feature type="transmembrane region" description="Helical" evidence="12">
    <location>
        <begin position="173"/>
        <end position="191"/>
    </location>
</feature>
<comment type="subcellular location">
    <subcellularLocation>
        <location evidence="1">Cell membrane</location>
        <topology evidence="1">Multi-pass membrane protein</topology>
    </subcellularLocation>
</comment>
<feature type="transmembrane region" description="Helical" evidence="12">
    <location>
        <begin position="321"/>
        <end position="344"/>
    </location>
</feature>
<evidence type="ECO:0000313" key="14">
    <source>
        <dbReference type="EMBL" id="MFD1216814.1"/>
    </source>
</evidence>
<feature type="transmembrane region" description="Helical" evidence="12">
    <location>
        <begin position="7"/>
        <end position="25"/>
    </location>
</feature>
<dbReference type="EMBL" id="JBHTLR010000008">
    <property type="protein sequence ID" value="MFD1216814.1"/>
    <property type="molecule type" value="Genomic_DNA"/>
</dbReference>
<dbReference type="PANTHER" id="PTHR10110:SF195">
    <property type="entry name" value="NA(+)_H(+) ANTIPORTER NHAS2"/>
    <property type="match status" value="1"/>
</dbReference>
<protein>
    <submittedName>
        <fullName evidence="14">Cation:proton antiporter</fullName>
    </submittedName>
</protein>
<keyword evidence="5" id="KW-1003">Cell membrane</keyword>
<evidence type="ECO:0000259" key="13">
    <source>
        <dbReference type="Pfam" id="PF00999"/>
    </source>
</evidence>
<feature type="transmembrane region" description="Helical" evidence="12">
    <location>
        <begin position="100"/>
        <end position="120"/>
    </location>
</feature>
<evidence type="ECO:0000256" key="10">
    <source>
        <dbReference type="ARBA" id="ARBA00023136"/>
    </source>
</evidence>
<feature type="transmembrane region" description="Helical" evidence="12">
    <location>
        <begin position="356"/>
        <end position="378"/>
    </location>
</feature>
<proteinExistence type="inferred from homology"/>